<evidence type="ECO:0000256" key="2">
    <source>
        <dbReference type="SAM" id="Phobius"/>
    </source>
</evidence>
<keyword evidence="2" id="KW-1133">Transmembrane helix</keyword>
<feature type="region of interest" description="Disordered" evidence="1">
    <location>
        <begin position="320"/>
        <end position="352"/>
    </location>
</feature>
<proteinExistence type="predicted"/>
<evidence type="ECO:0000313" key="4">
    <source>
        <dbReference type="Proteomes" id="UP000813824"/>
    </source>
</evidence>
<dbReference type="Proteomes" id="UP000813824">
    <property type="component" value="Unassembled WGS sequence"/>
</dbReference>
<keyword evidence="2" id="KW-0472">Membrane</keyword>
<feature type="region of interest" description="Disordered" evidence="1">
    <location>
        <begin position="271"/>
        <end position="302"/>
    </location>
</feature>
<feature type="compositionally biased region" description="Basic and acidic residues" evidence="1">
    <location>
        <begin position="326"/>
        <end position="341"/>
    </location>
</feature>
<keyword evidence="4" id="KW-1185">Reference proteome</keyword>
<feature type="transmembrane region" description="Helical" evidence="2">
    <location>
        <begin position="167"/>
        <end position="188"/>
    </location>
</feature>
<accession>A0A8K0UQR4</accession>
<dbReference type="AlphaFoldDB" id="A0A8K0UQR4"/>
<dbReference type="OrthoDB" id="3354175at2759"/>
<gene>
    <name evidence="3" type="ORF">BXZ70DRAFT_122012</name>
</gene>
<feature type="transmembrane region" description="Helical" evidence="2">
    <location>
        <begin position="9"/>
        <end position="33"/>
    </location>
</feature>
<evidence type="ECO:0000313" key="3">
    <source>
        <dbReference type="EMBL" id="KAH8101295.1"/>
    </source>
</evidence>
<name>A0A8K0UQR4_9AGAR</name>
<sequence length="352" mass="38549">MGYSLSESLLYALCVQGFLYGFSVLMFILTGWICMRDQKRRNTNRGVIISGALLFLLSTAIFINNIIRIREGLMTVGPTFPGGTDGFFLDISQTTFVVKSTLYNVQTLVLDAVVIHRTYVAWQRWYIIVLPVCGWLGLAVATIGNNVTLATPAPTSSDVFDHRTGRWIAVVYATTLSANLLATALLAFRIWSVNRRSSAFHAGNNQLGLVLRVVIESGAIYSAAVIASFSCFLVGTTGTFVTLDLLVPIINIVFNMIIVRVGLATTTSFSQANSASDGPASNMEFGSRHRSRRGFRNTENNDGTKSLAVELTRYMEMNDPEIGSISDKERESTKGGHHHQDGIVVSRETITA</sequence>
<reference evidence="3" key="1">
    <citation type="journal article" date="2021" name="New Phytol.">
        <title>Evolutionary innovations through gain and loss of genes in the ectomycorrhizal Boletales.</title>
        <authorList>
            <person name="Wu G."/>
            <person name="Miyauchi S."/>
            <person name="Morin E."/>
            <person name="Kuo A."/>
            <person name="Drula E."/>
            <person name="Varga T."/>
            <person name="Kohler A."/>
            <person name="Feng B."/>
            <person name="Cao Y."/>
            <person name="Lipzen A."/>
            <person name="Daum C."/>
            <person name="Hundley H."/>
            <person name="Pangilinan J."/>
            <person name="Johnson J."/>
            <person name="Barry K."/>
            <person name="LaButti K."/>
            <person name="Ng V."/>
            <person name="Ahrendt S."/>
            <person name="Min B."/>
            <person name="Choi I.G."/>
            <person name="Park H."/>
            <person name="Plett J.M."/>
            <person name="Magnuson J."/>
            <person name="Spatafora J.W."/>
            <person name="Nagy L.G."/>
            <person name="Henrissat B."/>
            <person name="Grigoriev I.V."/>
            <person name="Yang Z.L."/>
            <person name="Xu J."/>
            <person name="Martin F.M."/>
        </authorList>
    </citation>
    <scope>NUCLEOTIDE SEQUENCE</scope>
    <source>
        <strain evidence="3">KKN 215</strain>
    </source>
</reference>
<protein>
    <submittedName>
        <fullName evidence="3">Uncharacterized protein</fullName>
    </submittedName>
</protein>
<feature type="transmembrane region" description="Helical" evidence="2">
    <location>
        <begin position="45"/>
        <end position="67"/>
    </location>
</feature>
<dbReference type="EMBL" id="JAEVFJ010000013">
    <property type="protein sequence ID" value="KAH8101295.1"/>
    <property type="molecule type" value="Genomic_DNA"/>
</dbReference>
<feature type="transmembrane region" description="Helical" evidence="2">
    <location>
        <begin position="241"/>
        <end position="263"/>
    </location>
</feature>
<feature type="transmembrane region" description="Helical" evidence="2">
    <location>
        <begin position="125"/>
        <end position="147"/>
    </location>
</feature>
<keyword evidence="2" id="KW-0812">Transmembrane</keyword>
<organism evidence="3 4">
    <name type="scientific">Cristinia sonorae</name>
    <dbReference type="NCBI Taxonomy" id="1940300"/>
    <lineage>
        <taxon>Eukaryota</taxon>
        <taxon>Fungi</taxon>
        <taxon>Dikarya</taxon>
        <taxon>Basidiomycota</taxon>
        <taxon>Agaricomycotina</taxon>
        <taxon>Agaricomycetes</taxon>
        <taxon>Agaricomycetidae</taxon>
        <taxon>Agaricales</taxon>
        <taxon>Pleurotineae</taxon>
        <taxon>Stephanosporaceae</taxon>
        <taxon>Cristinia</taxon>
    </lineage>
</organism>
<evidence type="ECO:0000256" key="1">
    <source>
        <dbReference type="SAM" id="MobiDB-lite"/>
    </source>
</evidence>
<feature type="transmembrane region" description="Helical" evidence="2">
    <location>
        <begin position="209"/>
        <end position="235"/>
    </location>
</feature>
<comment type="caution">
    <text evidence="3">The sequence shown here is derived from an EMBL/GenBank/DDBJ whole genome shotgun (WGS) entry which is preliminary data.</text>
</comment>